<protein>
    <submittedName>
        <fullName evidence="2">Uncharacterized protein</fullName>
    </submittedName>
</protein>
<evidence type="ECO:0000313" key="2">
    <source>
        <dbReference type="EMBL" id="KAA8832028.1"/>
    </source>
</evidence>
<gene>
    <name evidence="2" type="ORF">EMO89_00425</name>
</gene>
<organism evidence="2 3">
    <name type="scientific">Bifidobacterium tissieri</name>
    <dbReference type="NCBI Taxonomy" id="1630162"/>
    <lineage>
        <taxon>Bacteria</taxon>
        <taxon>Bacillati</taxon>
        <taxon>Actinomycetota</taxon>
        <taxon>Actinomycetes</taxon>
        <taxon>Bifidobacteriales</taxon>
        <taxon>Bifidobacteriaceae</taxon>
        <taxon>Bifidobacterium</taxon>
    </lineage>
</organism>
<evidence type="ECO:0000313" key="3">
    <source>
        <dbReference type="Proteomes" id="UP000412028"/>
    </source>
</evidence>
<reference evidence="2 3" key="1">
    <citation type="journal article" date="2019" name="Syst. Appl. Microbiol.">
        <title>Characterization of Bifidobacterium species in feaces of the Egyptian fruit bat: Description of B. vespertilionis sp. nov. and B. rousetti sp. nov.</title>
        <authorList>
            <person name="Modesto M."/>
            <person name="Satti M."/>
            <person name="Watanabe K."/>
            <person name="Puglisi E."/>
            <person name="Morelli L."/>
            <person name="Huang C.-H."/>
            <person name="Liou J.-S."/>
            <person name="Miyashita M."/>
            <person name="Tamura T."/>
            <person name="Saito S."/>
            <person name="Mori K."/>
            <person name="Huang L."/>
            <person name="Sciavilla P."/>
            <person name="Sandri C."/>
            <person name="Spiezio C."/>
            <person name="Vitali F."/>
            <person name="Cavalieri D."/>
            <person name="Perpetuini G."/>
            <person name="Tofalo R."/>
            <person name="Bonetti A."/>
            <person name="Arita M."/>
            <person name="Mattarelli P."/>
        </authorList>
    </citation>
    <scope>NUCLEOTIDE SEQUENCE [LARGE SCALE GENOMIC DNA]</scope>
    <source>
        <strain evidence="2 3">RST7</strain>
    </source>
</reference>
<comment type="caution">
    <text evidence="2">The sequence shown here is derived from an EMBL/GenBank/DDBJ whole genome shotgun (WGS) entry which is preliminary data.</text>
</comment>
<proteinExistence type="predicted"/>
<evidence type="ECO:0000256" key="1">
    <source>
        <dbReference type="SAM" id="MobiDB-lite"/>
    </source>
</evidence>
<feature type="region of interest" description="Disordered" evidence="1">
    <location>
        <begin position="464"/>
        <end position="506"/>
    </location>
</feature>
<accession>A0A5M9ZWY6</accession>
<dbReference type="AlphaFoldDB" id="A0A5M9ZWY6"/>
<name>A0A5M9ZWY6_9BIFI</name>
<feature type="compositionally biased region" description="Basic and acidic residues" evidence="1">
    <location>
        <begin position="490"/>
        <end position="505"/>
    </location>
</feature>
<dbReference type="EMBL" id="RZUI01000001">
    <property type="protein sequence ID" value="KAA8832028.1"/>
    <property type="molecule type" value="Genomic_DNA"/>
</dbReference>
<dbReference type="Proteomes" id="UP000412028">
    <property type="component" value="Unassembled WGS sequence"/>
</dbReference>
<dbReference type="RefSeq" id="WP_150380445.1">
    <property type="nucleotide sequence ID" value="NZ_RZUI01000001.1"/>
</dbReference>
<feature type="compositionally biased region" description="Polar residues" evidence="1">
    <location>
        <begin position="465"/>
        <end position="474"/>
    </location>
</feature>
<sequence length="534" mass="60598">MINAGLDVMAGDWYGFYSGIGRVNWTVRSYDVARKWRYNPTLTNLPNYAYNCAGVTAVYARAIGCGEPGGPITIDYRGIYTGDGDWTRQAELAFEWAERDNESLYWLSRLVKPEPVNGTLDDKWPVTVPVQSREPAMLPLLYADEAAADAGCADEELYIAGPDGRPMPIRPDCWANRRLVTTLVTKPLLEANGPTDGIIDEMRYMLYTLAAPRLLNQGRDEKKPDPLYRSSKYGWRNRLPKPSLANNHDYRDALAERTSTDPYMRGVNGAWPFHGFQEGELERLAQEMVEAGSRQAAWMVWRAYCRTRIEALIRETADYIDWPNARTYRTPHGLAHGTRSDYGYNRKTTTTNLLPDLIKAGNVSRDTSGLDRRRGMMNVLLMLPFNTPGKLRLLTLNGFASIEDGGYSANPWYGTYTAFIGSLIAKIEAEEGTIITGIRPGRGMTRTEEYRLWMTWLLNRRSTDNEIQGSGTTSPHHRNKNESKGGNNDKSNDKPKDKRPYRERLAPMLHAYLTRHANNWTKHNAGNQQEEQHQ</sequence>